<name>A0A8H5ZBS7_COCSA</name>
<protein>
    <submittedName>
        <fullName evidence="1">Uncharacterized protein</fullName>
    </submittedName>
</protein>
<accession>A0A8H5ZBS7</accession>
<reference evidence="1" key="1">
    <citation type="submission" date="2019-11" db="EMBL/GenBank/DDBJ databases">
        <title>Bipolaris sorokiniana Genome sequencing.</title>
        <authorList>
            <person name="Wang H."/>
        </authorList>
    </citation>
    <scope>NUCLEOTIDE SEQUENCE</scope>
</reference>
<evidence type="ECO:0000313" key="1">
    <source>
        <dbReference type="EMBL" id="KAF5845739.1"/>
    </source>
</evidence>
<sequence length="108" mass="12056">MTPASWRRRVLDGTKESLHRLEIRSAFVTVAGEEFVKEGCGSVEDYCQGTEKEVWVLIVVSVTTVFGKSIAIEFSARNFIGNLLHLCKQRTVKTVVVANCKKVVVARK</sequence>
<comment type="caution">
    <text evidence="1">The sequence shown here is derived from an EMBL/GenBank/DDBJ whole genome shotgun (WGS) entry which is preliminary data.</text>
</comment>
<dbReference type="Proteomes" id="UP000624244">
    <property type="component" value="Unassembled WGS sequence"/>
</dbReference>
<dbReference type="EMBL" id="WNKQ01000018">
    <property type="protein sequence ID" value="KAF5845739.1"/>
    <property type="molecule type" value="Genomic_DNA"/>
</dbReference>
<proteinExistence type="predicted"/>
<organism evidence="1 2">
    <name type="scientific">Cochliobolus sativus</name>
    <name type="common">Common root rot and spot blotch fungus</name>
    <name type="synonym">Bipolaris sorokiniana</name>
    <dbReference type="NCBI Taxonomy" id="45130"/>
    <lineage>
        <taxon>Eukaryota</taxon>
        <taxon>Fungi</taxon>
        <taxon>Dikarya</taxon>
        <taxon>Ascomycota</taxon>
        <taxon>Pezizomycotina</taxon>
        <taxon>Dothideomycetes</taxon>
        <taxon>Pleosporomycetidae</taxon>
        <taxon>Pleosporales</taxon>
        <taxon>Pleosporineae</taxon>
        <taxon>Pleosporaceae</taxon>
        <taxon>Bipolaris</taxon>
    </lineage>
</organism>
<gene>
    <name evidence="1" type="ORF">GGP41_009492</name>
</gene>
<evidence type="ECO:0000313" key="2">
    <source>
        <dbReference type="Proteomes" id="UP000624244"/>
    </source>
</evidence>
<dbReference type="AlphaFoldDB" id="A0A8H5ZBS7"/>